<dbReference type="Pfam" id="PF00570">
    <property type="entry name" value="HRDC"/>
    <property type="match status" value="1"/>
</dbReference>
<dbReference type="InterPro" id="IPR041677">
    <property type="entry name" value="DNA2/NAM7_AAA_11"/>
</dbReference>
<feature type="domain" description="HRDC" evidence="2">
    <location>
        <begin position="1"/>
        <end position="84"/>
    </location>
</feature>
<evidence type="ECO:0000259" key="2">
    <source>
        <dbReference type="PROSITE" id="PS50967"/>
    </source>
</evidence>
<dbReference type="CDD" id="cd18808">
    <property type="entry name" value="SF1_C_Upf1"/>
    <property type="match status" value="1"/>
</dbReference>
<dbReference type="SUPFAM" id="SSF52540">
    <property type="entry name" value="P-loop containing nucleoside triphosphate hydrolases"/>
    <property type="match status" value="1"/>
</dbReference>
<dbReference type="GeneID" id="60511141"/>
<organism evidence="3 4">
    <name type="scientific">Methanomethylophilus alvi</name>
    <dbReference type="NCBI Taxonomy" id="1291540"/>
    <lineage>
        <taxon>Archaea</taxon>
        <taxon>Methanobacteriati</taxon>
        <taxon>Thermoplasmatota</taxon>
        <taxon>Thermoplasmata</taxon>
        <taxon>Methanomassiliicoccales</taxon>
        <taxon>Methanomethylophilaceae</taxon>
        <taxon>Methanomethylophilus</taxon>
    </lineage>
</organism>
<dbReference type="SMART" id="SM00341">
    <property type="entry name" value="HRDC"/>
    <property type="match status" value="1"/>
</dbReference>
<protein>
    <recommendedName>
        <fullName evidence="2">HRDC domain-containing protein</fullName>
    </recommendedName>
</protein>
<feature type="region of interest" description="Disordered" evidence="1">
    <location>
        <begin position="1250"/>
        <end position="1290"/>
    </location>
</feature>
<dbReference type="InterPro" id="IPR044876">
    <property type="entry name" value="HRDC_dom_sf"/>
</dbReference>
<feature type="compositionally biased region" description="Acidic residues" evidence="1">
    <location>
        <begin position="868"/>
        <end position="877"/>
    </location>
</feature>
<accession>A0A3G3IIJ7</accession>
<feature type="region of interest" description="Disordered" evidence="1">
    <location>
        <begin position="858"/>
        <end position="877"/>
    </location>
</feature>
<dbReference type="InterPro" id="IPR045055">
    <property type="entry name" value="DNA2/NAM7-like"/>
</dbReference>
<dbReference type="Gene3D" id="3.40.50.300">
    <property type="entry name" value="P-loop containing nucleotide triphosphate hydrolases"/>
    <property type="match status" value="3"/>
</dbReference>
<dbReference type="InterPro" id="IPR010997">
    <property type="entry name" value="HRDC-like_sf"/>
</dbReference>
<dbReference type="InterPro" id="IPR002121">
    <property type="entry name" value="HRDC_dom"/>
</dbReference>
<dbReference type="Proteomes" id="UP000273278">
    <property type="component" value="Chromosome"/>
</dbReference>
<dbReference type="FunFam" id="3.40.960.10:FF:000002">
    <property type="entry name" value="DNA helicase related protein"/>
    <property type="match status" value="1"/>
</dbReference>
<sequence length="1535" mass="174823">MDGTETTYRALYRLREELKKEGRYSNGRVPSVCSDDTLRDIAATRPQTLDEFMSIPGVGKTFMDNYAQRFLKVIQQTETESSMKAVPMDADLRETLERLENKLVSINKRNRLLYFAKCQNKKGLDIFLDGRADPREIIWSDRKEMVVADLYHPAADLTSERNTHSKFNTLIRENENERRDKGQNNLYLAYPFIKGRLTGEDFNVRAPLVFIPVSAKRDASRISISQDTDRDILYNTTLIMAHCKFNGLAYDTSLGEVGDIQKETFIRDVLEFFKGQGIVIRDSGEELHRFQNYLANEFPAYESGQLYLDNAAVLGNFSQFSSTIQFDYQQMLDKNEINDLVEELLDTYREEEKVDYSYDGETEIDAPDKDLQISEKEIIYINDLNSSQENVISAIKKSDKLVVKGPPGTGKSQMIASLIADFACSGKTVLMVSEKKTALDVVYSRLGNLSQYAMILDDVGSKELFYSQLQRMVDYNSVVSPSTEQLENISRKIDETVRELQNIASTLYTPDSFGIEPYRLYHLNRSGSDRGQREMENLAKLQKSGKVLGMKYNELEDAHSTFGNSQLVGNLALNGECADKCPALKDYRPSLSSAEFDQMVCELDALLKDVTEFNHKGFFGKLLGKGKMKKKVAETVRRNFTGNIESISDRIMAGNTDGLICDRSLYEDYDKTNTVYSKLTSSEREYFESMKMIGSADTETNDELFDSVLDWHLDSFESKHRNVLSSIGSFDGYIAKLKELIGQKKEISRRQMQAVLSIELSKLGQSKRGQEIKRKIETKRKMSVNKFVKTYSRELFDSVKIWMMTPEVVSEIIPLQKGRFDLAVFDEASQMFVENGIPAILRAKKVVIVGDENQLRPNSVGKGRMTDNSDDDEDDDTVAGNAALEEESLLDLARFRYPCVILNFHYRSKYEELIAFSNYAYYKGRLYVAPNTEVPEEPPIEVIKTYDSVWTNRTSPMEAQRVAELLRTFFLQRRENESVGIITFNTNQRDLIDDRIDELCRADPQFNACVQKELVRKDRGEDTGLFVKNIENVQGDERDVIIFSTTYAKNENGRMMRFFGSLNNEGGENRLNVAVSRAKKKIYIVTSFDPSDLDVSDVKNKGPKYFKKYLQYAHAVSARDMETERSILHSFGDELNPGSAIHFDSDFENQVYDMLLERGLDVDTQVGVGGYRIDLAVRSEGRYILGIECDGKLYHSSKSARERDFHRQNYLESRGWRIYRIWSPNWWKNPVAEIDKIQALVKSFSAEDAERRKREAENPAPLPELPPEVPVTEFKPKSQRYKGDKGVSVTKRISQIKQPRGGFIKPKSMERIQFDDGLELGMESVKAPTVGMVVDYLSRLEQGASPREAFGISLLGAAKINETKRAEGYLSKIRGTDDESIKNACRLVWYDQVYRAGTTLGDPDNAVADESTCESIRIMIIRAHAFFEKYGPVTVEGPTFGPDGYTETVRTGDGDFCTADTIWDFKVISSEPTSRYTLQLAMYYIMAHRSGNPEYKGLSKIGIFNPRLNVAYLLDMSTVPAEIIHIIEDEIICYD</sequence>
<proteinExistence type="predicted"/>
<dbReference type="Pfam" id="PF13087">
    <property type="entry name" value="AAA_12"/>
    <property type="match status" value="1"/>
</dbReference>
<gene>
    <name evidence="3" type="ORF">BKD89_07620</name>
</gene>
<dbReference type="PANTHER" id="PTHR10887">
    <property type="entry name" value="DNA2/NAM7 HELICASE FAMILY"/>
    <property type="match status" value="1"/>
</dbReference>
<dbReference type="RefSeq" id="WP_015505438.1">
    <property type="nucleotide sequence ID" value="NZ_CP017686.1"/>
</dbReference>
<dbReference type="Gene3D" id="1.10.150.80">
    <property type="entry name" value="HRDC domain"/>
    <property type="match status" value="1"/>
</dbReference>
<dbReference type="PROSITE" id="PS50967">
    <property type="entry name" value="HRDC"/>
    <property type="match status" value="1"/>
</dbReference>
<dbReference type="GO" id="GO:0003676">
    <property type="term" value="F:nucleic acid binding"/>
    <property type="evidence" value="ECO:0007669"/>
    <property type="project" value="InterPro"/>
</dbReference>
<name>A0A3G3IIJ7_9ARCH</name>
<dbReference type="InterPro" id="IPR041679">
    <property type="entry name" value="DNA2/NAM7-like_C"/>
</dbReference>
<dbReference type="Pfam" id="PF18741">
    <property type="entry name" value="MTES_1575"/>
    <property type="match status" value="1"/>
</dbReference>
<evidence type="ECO:0000313" key="4">
    <source>
        <dbReference type="Proteomes" id="UP000273278"/>
    </source>
</evidence>
<dbReference type="Gene3D" id="3.40.960.10">
    <property type="entry name" value="VSR Endonuclease"/>
    <property type="match status" value="1"/>
</dbReference>
<dbReference type="SUPFAM" id="SSF52980">
    <property type="entry name" value="Restriction endonuclease-like"/>
    <property type="match status" value="1"/>
</dbReference>
<dbReference type="SUPFAM" id="SSF47819">
    <property type="entry name" value="HRDC-like"/>
    <property type="match status" value="1"/>
</dbReference>
<dbReference type="Pfam" id="PF13195">
    <property type="entry name" value="DUF4011"/>
    <property type="match status" value="1"/>
</dbReference>
<dbReference type="PANTHER" id="PTHR10887:SF530">
    <property type="entry name" value="SUPERFAMILY I DNA HELICASES"/>
    <property type="match status" value="1"/>
</dbReference>
<dbReference type="InterPro" id="IPR011335">
    <property type="entry name" value="Restrct_endonuc-II-like"/>
</dbReference>
<dbReference type="InterPro" id="IPR025103">
    <property type="entry name" value="DUF4011"/>
</dbReference>
<dbReference type="InterPro" id="IPR047187">
    <property type="entry name" value="SF1_C_Upf1"/>
</dbReference>
<dbReference type="InterPro" id="IPR049468">
    <property type="entry name" value="Restrct_endonuc-II-like_dom"/>
</dbReference>
<dbReference type="EMBL" id="CP017686">
    <property type="protein sequence ID" value="AYQ55656.1"/>
    <property type="molecule type" value="Genomic_DNA"/>
</dbReference>
<dbReference type="GO" id="GO:0004386">
    <property type="term" value="F:helicase activity"/>
    <property type="evidence" value="ECO:0007669"/>
    <property type="project" value="InterPro"/>
</dbReference>
<evidence type="ECO:0000256" key="1">
    <source>
        <dbReference type="SAM" id="MobiDB-lite"/>
    </source>
</evidence>
<feature type="compositionally biased region" description="Pro residues" evidence="1">
    <location>
        <begin position="1260"/>
        <end position="1269"/>
    </location>
</feature>
<dbReference type="GO" id="GO:0000166">
    <property type="term" value="F:nucleotide binding"/>
    <property type="evidence" value="ECO:0007669"/>
    <property type="project" value="InterPro"/>
</dbReference>
<evidence type="ECO:0000313" key="3">
    <source>
        <dbReference type="EMBL" id="AYQ55656.1"/>
    </source>
</evidence>
<dbReference type="InterPro" id="IPR027417">
    <property type="entry name" value="P-loop_NTPase"/>
</dbReference>
<dbReference type="Pfam" id="PF13086">
    <property type="entry name" value="AAA_11"/>
    <property type="match status" value="2"/>
</dbReference>
<reference evidence="3 4" key="1">
    <citation type="submission" date="2016-10" db="EMBL/GenBank/DDBJ databases">
        <title>Complete genome of the TMA-utilizing, human hosted archaeon Methanomethylophilus alvus Gen. nov, sp. nov., strain Mx-05, derived from a pure culture.</title>
        <authorList>
            <person name="Brugere J.-F."/>
            <person name="Ben Hania W."/>
            <person name="Chaudhary P.P."/>
            <person name="Gaci N."/>
            <person name="Borrel G."/>
            <person name="Cao Van Tuat L."/>
            <person name="Fardeau M.-L."/>
            <person name="Harris H.M.B."/>
            <person name="O'Toole P.W."/>
            <person name="Ollivier B."/>
        </authorList>
    </citation>
    <scope>NUCLEOTIDE SEQUENCE [LARGE SCALE GENOMIC DNA]</scope>
    <source>
        <strain evidence="3 4">Mx-05</strain>
    </source>
</reference>